<reference evidence="9" key="1">
    <citation type="submission" date="2014-04" db="EMBL/GenBank/DDBJ databases">
        <title>Evolutionary Origins and Diversification of the Mycorrhizal Mutualists.</title>
        <authorList>
            <consortium name="DOE Joint Genome Institute"/>
            <consortium name="Mycorrhizal Genomics Consortium"/>
            <person name="Kohler A."/>
            <person name="Kuo A."/>
            <person name="Nagy L.G."/>
            <person name="Floudas D."/>
            <person name="Copeland A."/>
            <person name="Barry K.W."/>
            <person name="Cichocki N."/>
            <person name="Veneault-Fourrey C."/>
            <person name="LaButti K."/>
            <person name="Lindquist E.A."/>
            <person name="Lipzen A."/>
            <person name="Lundell T."/>
            <person name="Morin E."/>
            <person name="Murat C."/>
            <person name="Riley R."/>
            <person name="Ohm R."/>
            <person name="Sun H."/>
            <person name="Tunlid A."/>
            <person name="Henrissat B."/>
            <person name="Grigoriev I.V."/>
            <person name="Hibbett D.S."/>
            <person name="Martin F."/>
        </authorList>
    </citation>
    <scope>NUCLEOTIDE SEQUENCE [LARGE SCALE GENOMIC DNA]</scope>
    <source>
        <strain evidence="9">FD-334 SS-4</strain>
    </source>
</reference>
<keyword evidence="1 5" id="KW-0853">WD repeat</keyword>
<dbReference type="Proteomes" id="UP000054270">
    <property type="component" value="Unassembled WGS sequence"/>
</dbReference>
<feature type="repeat" description="WD" evidence="5">
    <location>
        <begin position="296"/>
        <end position="337"/>
    </location>
</feature>
<keyword evidence="6" id="KW-0507">mRNA processing</keyword>
<evidence type="ECO:0000256" key="4">
    <source>
        <dbReference type="ARBA" id="ARBA00026154"/>
    </source>
</evidence>
<dbReference type="InterPro" id="IPR015943">
    <property type="entry name" value="WD40/YVTN_repeat-like_dom_sf"/>
</dbReference>
<feature type="repeat" description="WD" evidence="5">
    <location>
        <begin position="212"/>
        <end position="253"/>
    </location>
</feature>
<dbReference type="PROSITE" id="PS50294">
    <property type="entry name" value="WD_REPEATS_REGION"/>
    <property type="match status" value="5"/>
</dbReference>
<sequence length="601" mass="65012">MSSLPVLLPANAILRSSSVAHVEWKPQRHLSEPQPPPQDDGKVLEQELANARQMIDGKIIKKTRPRRTVDYNGSMGRWALLRKLRPNPNYVPHMRPSPPFIIDLLPPKAYPENPSTSLCTKFVHTSTNKIRCPVNVVTWTPESRRVLTGSTSGEFTLWNGLTFNFETILQAHDTAICAMTFTHSGAYLASADKSGIIKYFEPNMNNLTAWQGSSSREAIRGLSFSPDDRRFATASDDSSVRIWSFAESRVESVLTGHGWDVKCVEWHPTKGLLVSGSKDNQIKFWDPRTGTVLSTLHQHKNTIQALSWSPNGNLVASASRDQTVRVFDIRAMKELRLLKGHKKEVCSVTWHPVHPLLVSGGSEGSILHWDLSTPDENSTFNQSVSPPRATLSQAHDSNVWSLAYHPFGHILASASNDHTTRFWSRERPGDVSSVFSGGGEKPPEIIDTAGQDDEDDAMVPGFGFGFGSGGAAAGSGAAGGTGGGGTQWWGKDEDGGASSNDALRRADDNQSTDDFIPGFGAGGGDGPSRQNAYSSMHQQSQDTYGGPPEKDEFGRDREYGGRSGGGGGGDHDGWGPRGGGGGGGGSYNRGGRYGPRRGGRY</sequence>
<dbReference type="InterPro" id="IPR001680">
    <property type="entry name" value="WD40_rpt"/>
</dbReference>
<comment type="function">
    <text evidence="3">Required for 3'-end cleavage and polyadenylation of pre-mRNAs. Also involved in chromosome segregation where it has a role in chromosome attachment to the mitotic spindle.</text>
</comment>
<dbReference type="AlphaFoldDB" id="A0A0D2NX70"/>
<dbReference type="Pfam" id="PF00400">
    <property type="entry name" value="WD40"/>
    <property type="match status" value="6"/>
</dbReference>
<dbReference type="CDD" id="cd00200">
    <property type="entry name" value="WD40"/>
    <property type="match status" value="1"/>
</dbReference>
<dbReference type="PROSITE" id="PS50082">
    <property type="entry name" value="WD_REPEATS_2"/>
    <property type="match status" value="5"/>
</dbReference>
<evidence type="ECO:0000256" key="5">
    <source>
        <dbReference type="PROSITE-ProRule" id="PRU00221"/>
    </source>
</evidence>
<dbReference type="InterPro" id="IPR045245">
    <property type="entry name" value="Pfs2-like"/>
</dbReference>
<feature type="repeat" description="WD" evidence="5">
    <location>
        <begin position="254"/>
        <end position="295"/>
    </location>
</feature>
<gene>
    <name evidence="8" type="ORF">HYPSUDRAFT_203269</name>
</gene>
<feature type="compositionally biased region" description="Basic and acidic residues" evidence="7">
    <location>
        <begin position="548"/>
        <end position="560"/>
    </location>
</feature>
<accession>A0A0D2NX70</accession>
<dbReference type="PRINTS" id="PR00320">
    <property type="entry name" value="GPROTEINBRPT"/>
</dbReference>
<evidence type="ECO:0000256" key="6">
    <source>
        <dbReference type="RuleBase" id="RU369034"/>
    </source>
</evidence>
<dbReference type="STRING" id="945553.A0A0D2NX70"/>
<feature type="repeat" description="WD" evidence="5">
    <location>
        <begin position="392"/>
        <end position="424"/>
    </location>
</feature>
<dbReference type="InterPro" id="IPR020472">
    <property type="entry name" value="WD40_PAC1"/>
</dbReference>
<evidence type="ECO:0000313" key="8">
    <source>
        <dbReference type="EMBL" id="KJA21081.1"/>
    </source>
</evidence>
<keyword evidence="6" id="KW-0539">Nucleus</keyword>
<dbReference type="PANTHER" id="PTHR22836:SF0">
    <property type="entry name" value="PRE-MRNA 3' END PROCESSING PROTEIN WDR33"/>
    <property type="match status" value="1"/>
</dbReference>
<comment type="subcellular location">
    <subcellularLocation>
        <location evidence="6">Nucleus</location>
    </subcellularLocation>
</comment>
<dbReference type="EMBL" id="KN817561">
    <property type="protein sequence ID" value="KJA21081.1"/>
    <property type="molecule type" value="Genomic_DNA"/>
</dbReference>
<keyword evidence="2" id="KW-0677">Repeat</keyword>
<dbReference type="SUPFAM" id="SSF50978">
    <property type="entry name" value="WD40 repeat-like"/>
    <property type="match status" value="1"/>
</dbReference>
<dbReference type="OrthoDB" id="16717at2759"/>
<evidence type="ECO:0000313" key="9">
    <source>
        <dbReference type="Proteomes" id="UP000054270"/>
    </source>
</evidence>
<feature type="compositionally biased region" description="Gly residues" evidence="7">
    <location>
        <begin position="473"/>
        <end position="487"/>
    </location>
</feature>
<dbReference type="InterPro" id="IPR036322">
    <property type="entry name" value="WD40_repeat_dom_sf"/>
</dbReference>
<evidence type="ECO:0000256" key="1">
    <source>
        <dbReference type="ARBA" id="ARBA00022574"/>
    </source>
</evidence>
<feature type="region of interest" description="Disordered" evidence="7">
    <location>
        <begin position="473"/>
        <end position="601"/>
    </location>
</feature>
<feature type="compositionally biased region" description="Gly residues" evidence="7">
    <location>
        <begin position="575"/>
        <end position="593"/>
    </location>
</feature>
<dbReference type="GO" id="GO:0031124">
    <property type="term" value="P:mRNA 3'-end processing"/>
    <property type="evidence" value="ECO:0007669"/>
    <property type="project" value="UniProtKB-UniRule"/>
</dbReference>
<evidence type="ECO:0000256" key="3">
    <source>
        <dbReference type="ARBA" id="ARBA00025498"/>
    </source>
</evidence>
<dbReference type="Gene3D" id="2.130.10.10">
    <property type="entry name" value="YVTN repeat-like/Quinoprotein amine dehydrogenase"/>
    <property type="match status" value="3"/>
</dbReference>
<dbReference type="SMART" id="SM00320">
    <property type="entry name" value="WD40"/>
    <property type="match status" value="7"/>
</dbReference>
<name>A0A0D2NX70_HYPSF</name>
<proteinExistence type="predicted"/>
<feature type="compositionally biased region" description="Polar residues" evidence="7">
    <location>
        <begin position="528"/>
        <end position="543"/>
    </location>
</feature>
<organism evidence="8 9">
    <name type="scientific">Hypholoma sublateritium (strain FD-334 SS-4)</name>
    <dbReference type="NCBI Taxonomy" id="945553"/>
    <lineage>
        <taxon>Eukaryota</taxon>
        <taxon>Fungi</taxon>
        <taxon>Dikarya</taxon>
        <taxon>Basidiomycota</taxon>
        <taxon>Agaricomycotina</taxon>
        <taxon>Agaricomycetes</taxon>
        <taxon>Agaricomycetidae</taxon>
        <taxon>Agaricales</taxon>
        <taxon>Agaricineae</taxon>
        <taxon>Strophariaceae</taxon>
        <taxon>Hypholoma</taxon>
    </lineage>
</organism>
<evidence type="ECO:0000256" key="2">
    <source>
        <dbReference type="ARBA" id="ARBA00022737"/>
    </source>
</evidence>
<dbReference type="PANTHER" id="PTHR22836">
    <property type="entry name" value="WD40 REPEAT PROTEIN"/>
    <property type="match status" value="1"/>
</dbReference>
<dbReference type="GO" id="GO:0005847">
    <property type="term" value="C:mRNA cleavage and polyadenylation specificity factor complex"/>
    <property type="evidence" value="ECO:0007669"/>
    <property type="project" value="TreeGrafter"/>
</dbReference>
<evidence type="ECO:0000256" key="7">
    <source>
        <dbReference type="SAM" id="MobiDB-lite"/>
    </source>
</evidence>
<protein>
    <recommendedName>
        <fullName evidence="4 6">Polyadenylation factor subunit 2</fullName>
    </recommendedName>
</protein>
<keyword evidence="9" id="KW-1185">Reference proteome</keyword>
<feature type="repeat" description="WD" evidence="5">
    <location>
        <begin position="338"/>
        <end position="379"/>
    </location>
</feature>
<dbReference type="OMA" id="RTMKFTH"/>